<proteinExistence type="inferred from homology"/>
<protein>
    <recommendedName>
        <fullName evidence="5">Ketoreductase domain-containing protein</fullName>
    </recommendedName>
</protein>
<dbReference type="OrthoDB" id="1393670at2759"/>
<evidence type="ECO:0000256" key="3">
    <source>
        <dbReference type="ARBA" id="ARBA00022857"/>
    </source>
</evidence>
<name>A0A8J2KUJ4_9HEXA</name>
<dbReference type="PANTHER" id="PTHR44252:SF3">
    <property type="entry name" value="D-ERYTHRULOSE REDUCTASE-RELATED"/>
    <property type="match status" value="1"/>
</dbReference>
<comment type="subunit">
    <text evidence="2">Homotetramer.</text>
</comment>
<dbReference type="Proteomes" id="UP000708208">
    <property type="component" value="Unassembled WGS sequence"/>
</dbReference>
<evidence type="ECO:0000259" key="5">
    <source>
        <dbReference type="SMART" id="SM00822"/>
    </source>
</evidence>
<dbReference type="InterPro" id="IPR051737">
    <property type="entry name" value="L-xylulose/Carbonyl_redctase"/>
</dbReference>
<feature type="domain" description="Ketoreductase" evidence="5">
    <location>
        <begin position="8"/>
        <end position="186"/>
    </location>
</feature>
<dbReference type="GO" id="GO:0005997">
    <property type="term" value="P:xylulose metabolic process"/>
    <property type="evidence" value="ECO:0007669"/>
    <property type="project" value="TreeGrafter"/>
</dbReference>
<evidence type="ECO:0000256" key="2">
    <source>
        <dbReference type="ARBA" id="ARBA00011881"/>
    </source>
</evidence>
<keyword evidence="4" id="KW-0560">Oxidoreductase</keyword>
<dbReference type="Pfam" id="PF13561">
    <property type="entry name" value="adh_short_C2"/>
    <property type="match status" value="1"/>
</dbReference>
<gene>
    <name evidence="6" type="ORF">AFUS01_LOCUS29905</name>
</gene>
<evidence type="ECO:0000313" key="6">
    <source>
        <dbReference type="EMBL" id="CAG7819459.1"/>
    </source>
</evidence>
<dbReference type="PANTHER" id="PTHR44252">
    <property type="entry name" value="D-ERYTHRULOSE REDUCTASE"/>
    <property type="match status" value="1"/>
</dbReference>
<reference evidence="6" key="1">
    <citation type="submission" date="2021-06" db="EMBL/GenBank/DDBJ databases">
        <authorList>
            <person name="Hodson N. C."/>
            <person name="Mongue J. A."/>
            <person name="Jaron S. K."/>
        </authorList>
    </citation>
    <scope>NUCLEOTIDE SEQUENCE</scope>
</reference>
<dbReference type="GO" id="GO:0004090">
    <property type="term" value="F:carbonyl reductase (NADPH) activity"/>
    <property type="evidence" value="ECO:0007669"/>
    <property type="project" value="TreeGrafter"/>
</dbReference>
<dbReference type="GO" id="GO:0006006">
    <property type="term" value="P:glucose metabolic process"/>
    <property type="evidence" value="ECO:0007669"/>
    <property type="project" value="TreeGrafter"/>
</dbReference>
<dbReference type="SMART" id="SM00822">
    <property type="entry name" value="PKS_KR"/>
    <property type="match status" value="1"/>
</dbReference>
<dbReference type="InterPro" id="IPR020904">
    <property type="entry name" value="Sc_DH/Rdtase_CS"/>
</dbReference>
<dbReference type="EMBL" id="CAJVCH010450501">
    <property type="protein sequence ID" value="CAG7819459.1"/>
    <property type="molecule type" value="Genomic_DNA"/>
</dbReference>
<keyword evidence="3" id="KW-0521">NADP</keyword>
<comment type="caution">
    <text evidence="6">The sequence shown here is derived from an EMBL/GenBank/DDBJ whole genome shotgun (WGS) entry which is preliminary data.</text>
</comment>
<dbReference type="InterPro" id="IPR002347">
    <property type="entry name" value="SDR_fam"/>
</dbReference>
<accession>A0A8J2KUJ4</accession>
<dbReference type="PROSITE" id="PS00061">
    <property type="entry name" value="ADH_SHORT"/>
    <property type="match status" value="1"/>
</dbReference>
<evidence type="ECO:0000313" key="7">
    <source>
        <dbReference type="Proteomes" id="UP000708208"/>
    </source>
</evidence>
<dbReference type="AlphaFoldDB" id="A0A8J2KUJ4"/>
<dbReference type="GO" id="GO:0050038">
    <property type="term" value="F:L-xylulose reductase (NADPH) activity"/>
    <property type="evidence" value="ECO:0007669"/>
    <property type="project" value="TreeGrafter"/>
</dbReference>
<dbReference type="GO" id="GO:0006629">
    <property type="term" value="P:lipid metabolic process"/>
    <property type="evidence" value="ECO:0007669"/>
    <property type="project" value="UniProtKB-ARBA"/>
</dbReference>
<comment type="similarity">
    <text evidence="1">Belongs to the short-chain dehydrogenases/reductases (SDR) family.</text>
</comment>
<keyword evidence="7" id="KW-1185">Reference proteome</keyword>
<sequence>MEISYKGKKVLVTGAGRGIGRDLVVTLAKQGATVYALTKTAELLQQLQKELPSIRPVLVDLTNWEETKAALENIEAVDHVVNNAGVAVSKPLLETTGDDFDWIFGVNVKALLNVTQVMVKKMIAAGIQGSVINVSSVSAQKTAPGLSVYCASKAAVDMLTKSMANEWGQHKIRVNSVNPTIVWTDMGKQLWTDPAKSEPILSRIPLGRFANIDEVINAILFIMSDKASMTTGETFLIDGGYAAR</sequence>
<evidence type="ECO:0000256" key="1">
    <source>
        <dbReference type="ARBA" id="ARBA00006484"/>
    </source>
</evidence>
<dbReference type="FunFam" id="3.40.50.720:FF:000214">
    <property type="entry name" value="L-xylulose reductase"/>
    <property type="match status" value="1"/>
</dbReference>
<dbReference type="InterPro" id="IPR057326">
    <property type="entry name" value="KR_dom"/>
</dbReference>
<evidence type="ECO:0000256" key="4">
    <source>
        <dbReference type="ARBA" id="ARBA00023002"/>
    </source>
</evidence>
<organism evidence="6 7">
    <name type="scientific">Allacma fusca</name>
    <dbReference type="NCBI Taxonomy" id="39272"/>
    <lineage>
        <taxon>Eukaryota</taxon>
        <taxon>Metazoa</taxon>
        <taxon>Ecdysozoa</taxon>
        <taxon>Arthropoda</taxon>
        <taxon>Hexapoda</taxon>
        <taxon>Collembola</taxon>
        <taxon>Symphypleona</taxon>
        <taxon>Sminthuridae</taxon>
        <taxon>Allacma</taxon>
    </lineage>
</organism>